<gene>
    <name evidence="3" type="ORF">J7S20_15805</name>
</gene>
<evidence type="ECO:0000256" key="2">
    <source>
        <dbReference type="SAM" id="SignalP"/>
    </source>
</evidence>
<sequence>MKLIALAAALTMSAPAFAQTPPQSNPPQVSADDQSTQPGAIQYTESAGGYQPANPPMTATPTAGQPVVFKPAPQPSEAFPPPPPKASYPICKPGQYDGCRQRGGR</sequence>
<reference evidence="3" key="1">
    <citation type="submission" date="2021-04" db="EMBL/GenBank/DDBJ databases">
        <title>Ouciella asimina sp. nov., isolated from the surface seawater in the hydrothermal field of Okinawa Trough.</title>
        <authorList>
            <person name="Shuang W."/>
        </authorList>
    </citation>
    <scope>NUCLEOTIDE SEQUENCE</scope>
    <source>
        <strain evidence="3">LXI357</strain>
    </source>
</reference>
<keyword evidence="4" id="KW-1185">Reference proteome</keyword>
<dbReference type="RefSeq" id="WP_284055219.1">
    <property type="nucleotide sequence ID" value="NZ_JAGRQC010000006.1"/>
</dbReference>
<feature type="compositionally biased region" description="Pro residues" evidence="1">
    <location>
        <begin position="72"/>
        <end position="86"/>
    </location>
</feature>
<feature type="compositionally biased region" description="Polar residues" evidence="1">
    <location>
        <begin position="20"/>
        <end position="45"/>
    </location>
</feature>
<protein>
    <submittedName>
        <fullName evidence="3">Uncharacterized protein</fullName>
    </submittedName>
</protein>
<comment type="caution">
    <text evidence="3">The sequence shown here is derived from an EMBL/GenBank/DDBJ whole genome shotgun (WGS) entry which is preliminary data.</text>
</comment>
<feature type="signal peptide" evidence="2">
    <location>
        <begin position="1"/>
        <end position="18"/>
    </location>
</feature>
<evidence type="ECO:0000313" key="4">
    <source>
        <dbReference type="Proteomes" id="UP000676996"/>
    </source>
</evidence>
<dbReference type="EMBL" id="JAGRQC010000006">
    <property type="protein sequence ID" value="MBR0553970.1"/>
    <property type="molecule type" value="Genomic_DNA"/>
</dbReference>
<feature type="region of interest" description="Disordered" evidence="1">
    <location>
        <begin position="14"/>
        <end position="105"/>
    </location>
</feature>
<evidence type="ECO:0000256" key="1">
    <source>
        <dbReference type="SAM" id="MobiDB-lite"/>
    </source>
</evidence>
<proteinExistence type="predicted"/>
<organism evidence="3 4">
    <name type="scientific">Stakelama marina</name>
    <dbReference type="NCBI Taxonomy" id="2826939"/>
    <lineage>
        <taxon>Bacteria</taxon>
        <taxon>Pseudomonadati</taxon>
        <taxon>Pseudomonadota</taxon>
        <taxon>Alphaproteobacteria</taxon>
        <taxon>Sphingomonadales</taxon>
        <taxon>Sphingomonadaceae</taxon>
        <taxon>Stakelama</taxon>
    </lineage>
</organism>
<keyword evidence="2" id="KW-0732">Signal</keyword>
<dbReference type="AlphaFoldDB" id="A0A8T4IHD5"/>
<evidence type="ECO:0000313" key="3">
    <source>
        <dbReference type="EMBL" id="MBR0553970.1"/>
    </source>
</evidence>
<dbReference type="Proteomes" id="UP000676996">
    <property type="component" value="Unassembled WGS sequence"/>
</dbReference>
<feature type="chain" id="PRO_5035799922" evidence="2">
    <location>
        <begin position="19"/>
        <end position="105"/>
    </location>
</feature>
<name>A0A8T4IHD5_9SPHN</name>
<accession>A0A8T4IHD5</accession>